<dbReference type="SUPFAM" id="SSF52540">
    <property type="entry name" value="P-loop containing nucleoside triphosphate hydrolases"/>
    <property type="match status" value="1"/>
</dbReference>
<accession>A1XKT5</accession>
<organism evidence="3">
    <name type="scientific">Suberites domuncula</name>
    <name type="common">Sponge</name>
    <dbReference type="NCBI Taxonomy" id="55567"/>
    <lineage>
        <taxon>Eukaryota</taxon>
        <taxon>Metazoa</taxon>
        <taxon>Porifera</taxon>
        <taxon>Demospongiae</taxon>
        <taxon>Heteroscleromorpha</taxon>
        <taxon>Suberitida</taxon>
        <taxon>Suberitidae</taxon>
        <taxon>Suberites</taxon>
    </lineage>
</organism>
<dbReference type="InterPro" id="IPR027417">
    <property type="entry name" value="P-loop_NTPase"/>
</dbReference>
<dbReference type="BRENDA" id="3.6.5.2">
    <property type="organism ID" value="7896"/>
</dbReference>
<dbReference type="SMART" id="SM00175">
    <property type="entry name" value="RAB"/>
    <property type="match status" value="1"/>
</dbReference>
<dbReference type="CDD" id="cd00154">
    <property type="entry name" value="Rab"/>
    <property type="match status" value="1"/>
</dbReference>
<dbReference type="AlphaFoldDB" id="A1XKT5"/>
<dbReference type="SMART" id="SM00176">
    <property type="entry name" value="RAN"/>
    <property type="match status" value="1"/>
</dbReference>
<dbReference type="FunFam" id="3.40.50.300:FF:001447">
    <property type="entry name" value="Ras-related protein Rab-1B"/>
    <property type="match status" value="1"/>
</dbReference>
<sequence length="220" mass="24575">IILLGDPGVGKTTFFLRIRDADFVDTERRATVSIGVEDLEYKFKIGDTNIIVRLHDTGGGERFRTLTSNFYRNADAAILMYSVEDRYTFENLQEWFENAQDSVDPDNFVWALVGNKCDLPLEIEHADIAAKCEQLGTKLSFFTSAKTGENVKAAFEEIIEGVHEFALTRKNPSTSPNSGVIINTHAAGQRKQNVAEQIFQCVCSRVYILILFGCVCCVSS</sequence>
<reference evidence="3" key="1">
    <citation type="journal article" date="2007" name="J. Mol. Evol.">
        <title>Ras-like small GTPases form a large family of proteins in the marine sponge Suberites domuncula.</title>
        <authorList>
            <person name="Cetkovic H."/>
            <person name="Mikoc A."/>
            <person name="Muller W.E."/>
            <person name="Gamulin V."/>
        </authorList>
    </citation>
    <scope>NUCLEOTIDE SEQUENCE</scope>
</reference>
<dbReference type="SMART" id="SM00173">
    <property type="entry name" value="RAS"/>
    <property type="match status" value="1"/>
</dbReference>
<evidence type="ECO:0000256" key="1">
    <source>
        <dbReference type="ARBA" id="ARBA00006270"/>
    </source>
</evidence>
<dbReference type="GO" id="GO:0005525">
    <property type="term" value="F:GTP binding"/>
    <property type="evidence" value="ECO:0007669"/>
    <property type="project" value="InterPro"/>
</dbReference>
<feature type="non-terminal residue" evidence="3">
    <location>
        <position position="220"/>
    </location>
</feature>
<dbReference type="InterPro" id="IPR001806">
    <property type="entry name" value="Small_GTPase"/>
</dbReference>
<dbReference type="SMART" id="SM00174">
    <property type="entry name" value="RHO"/>
    <property type="match status" value="1"/>
</dbReference>
<evidence type="ECO:0000313" key="3">
    <source>
        <dbReference type="EMBL" id="ABD65448.1"/>
    </source>
</evidence>
<name>A1XKT5_SUBDO</name>
<protein>
    <submittedName>
        <fullName evidence="3">Rab-like2</fullName>
    </submittedName>
</protein>
<dbReference type="NCBIfam" id="TIGR00231">
    <property type="entry name" value="small_GTP"/>
    <property type="match status" value="1"/>
</dbReference>
<dbReference type="PANTHER" id="PTHR47978">
    <property type="match status" value="1"/>
</dbReference>
<evidence type="ECO:0000256" key="2">
    <source>
        <dbReference type="ARBA" id="ARBA00022741"/>
    </source>
</evidence>
<dbReference type="Pfam" id="PF00071">
    <property type="entry name" value="Ras"/>
    <property type="match status" value="1"/>
</dbReference>
<dbReference type="PRINTS" id="PR00449">
    <property type="entry name" value="RASTRNSFRMNG"/>
</dbReference>
<proteinExistence type="inferred from homology"/>
<keyword evidence="2" id="KW-0547">Nucleotide-binding</keyword>
<dbReference type="PROSITE" id="PS51419">
    <property type="entry name" value="RAB"/>
    <property type="match status" value="1"/>
</dbReference>
<dbReference type="InterPro" id="IPR005225">
    <property type="entry name" value="Small_GTP-bd"/>
</dbReference>
<dbReference type="EMBL" id="DQ414577">
    <property type="protein sequence ID" value="ABD65448.1"/>
    <property type="molecule type" value="Genomic_DNA"/>
</dbReference>
<dbReference type="GO" id="GO:0003924">
    <property type="term" value="F:GTPase activity"/>
    <property type="evidence" value="ECO:0007669"/>
    <property type="project" value="InterPro"/>
</dbReference>
<feature type="non-terminal residue" evidence="3">
    <location>
        <position position="1"/>
    </location>
</feature>
<dbReference type="Gene3D" id="3.40.50.300">
    <property type="entry name" value="P-loop containing nucleotide triphosphate hydrolases"/>
    <property type="match status" value="1"/>
</dbReference>
<comment type="similarity">
    <text evidence="1">Belongs to the small GTPase superfamily. Rab family.</text>
</comment>